<dbReference type="Pfam" id="PF00582">
    <property type="entry name" value="Usp"/>
    <property type="match status" value="1"/>
</dbReference>
<dbReference type="OrthoDB" id="9788959at2"/>
<evidence type="ECO:0000256" key="1">
    <source>
        <dbReference type="ARBA" id="ARBA00008791"/>
    </source>
</evidence>
<dbReference type="CDD" id="cd00293">
    <property type="entry name" value="USP-like"/>
    <property type="match status" value="1"/>
</dbReference>
<comment type="similarity">
    <text evidence="1">Belongs to the universal stress protein A family.</text>
</comment>
<dbReference type="RefSeq" id="WP_117394257.1">
    <property type="nucleotide sequence ID" value="NZ_QWDC01000008.1"/>
</dbReference>
<evidence type="ECO:0000259" key="2">
    <source>
        <dbReference type="Pfam" id="PF00582"/>
    </source>
</evidence>
<dbReference type="InterPro" id="IPR006016">
    <property type="entry name" value="UspA"/>
</dbReference>
<evidence type="ECO:0000313" key="3">
    <source>
        <dbReference type="EMBL" id="RFZ89939.1"/>
    </source>
</evidence>
<protein>
    <submittedName>
        <fullName evidence="3">Universal stress protein</fullName>
    </submittedName>
</protein>
<dbReference type="PRINTS" id="PR01438">
    <property type="entry name" value="UNVRSLSTRESS"/>
</dbReference>
<dbReference type="EMBL" id="QWDC01000008">
    <property type="protein sequence ID" value="RFZ89939.1"/>
    <property type="molecule type" value="Genomic_DNA"/>
</dbReference>
<dbReference type="SUPFAM" id="SSF52402">
    <property type="entry name" value="Adenine nucleotide alpha hydrolases-like"/>
    <property type="match status" value="2"/>
</dbReference>
<reference evidence="3 4" key="1">
    <citation type="submission" date="2018-08" db="EMBL/GenBank/DDBJ databases">
        <title>Mucilaginibacter sp. MYSH2.</title>
        <authorList>
            <person name="Seo T."/>
        </authorList>
    </citation>
    <scope>NUCLEOTIDE SEQUENCE [LARGE SCALE GENOMIC DNA]</scope>
    <source>
        <strain evidence="3 4">MYSH2</strain>
    </source>
</reference>
<organism evidence="3 4">
    <name type="scientific">Mucilaginibacter conchicola</name>
    <dbReference type="NCBI Taxonomy" id="2303333"/>
    <lineage>
        <taxon>Bacteria</taxon>
        <taxon>Pseudomonadati</taxon>
        <taxon>Bacteroidota</taxon>
        <taxon>Sphingobacteriia</taxon>
        <taxon>Sphingobacteriales</taxon>
        <taxon>Sphingobacteriaceae</taxon>
        <taxon>Mucilaginibacter</taxon>
    </lineage>
</organism>
<dbReference type="PANTHER" id="PTHR46268">
    <property type="entry name" value="STRESS RESPONSE PROTEIN NHAX"/>
    <property type="match status" value="1"/>
</dbReference>
<name>A0A372NLV7_9SPHI</name>
<sequence>MKTILAPTDFSPAATNAVRFAFMIAQELHARLKICHVMDEIPYAVVPGHDGYGGEADNENWKNTEKELAFLQNSLPLRGNDGSYAPEISTIVGAGTVAKGVMEIFRTSGGGVVVIGASGKNFWKRLFYGSATGSLIGLSTFPLILVPESFMTRPIKKIAFATDLHADDIALLGNLAEFARYFNAELLIAHVVDAPGQQAKQINLFLDEITDRLCYPKIYYRCIFNENTDDGLNWLSEHGEIDLLTMVHRKNSWLHPSHCRKISAHPKVPLMILPENLTQLFF</sequence>
<accession>A0A372NLV7</accession>
<keyword evidence="4" id="KW-1185">Reference proteome</keyword>
<evidence type="ECO:0000313" key="4">
    <source>
        <dbReference type="Proteomes" id="UP000264217"/>
    </source>
</evidence>
<dbReference type="Proteomes" id="UP000264217">
    <property type="component" value="Unassembled WGS sequence"/>
</dbReference>
<proteinExistence type="inferred from homology"/>
<comment type="caution">
    <text evidence="3">The sequence shown here is derived from an EMBL/GenBank/DDBJ whole genome shotgun (WGS) entry which is preliminary data.</text>
</comment>
<dbReference type="Gene3D" id="3.40.50.12370">
    <property type="match status" value="1"/>
</dbReference>
<dbReference type="AlphaFoldDB" id="A0A372NLV7"/>
<gene>
    <name evidence="3" type="ORF">D0C36_23885</name>
</gene>
<dbReference type="PANTHER" id="PTHR46268:SF6">
    <property type="entry name" value="UNIVERSAL STRESS PROTEIN UP12"/>
    <property type="match status" value="1"/>
</dbReference>
<feature type="domain" description="UspA" evidence="2">
    <location>
        <begin position="1"/>
        <end position="147"/>
    </location>
</feature>
<dbReference type="InterPro" id="IPR006015">
    <property type="entry name" value="Universal_stress_UspA"/>
</dbReference>